<proteinExistence type="predicted"/>
<keyword evidence="4 7" id="KW-1133">Transmembrane helix</keyword>
<dbReference type="Proteomes" id="UP000198891">
    <property type="component" value="Unassembled WGS sequence"/>
</dbReference>
<protein>
    <submittedName>
        <fullName evidence="9">Type IV secretory pathway, VirD4 component, TraG/TraD family ATPase</fullName>
    </submittedName>
</protein>
<evidence type="ECO:0000256" key="3">
    <source>
        <dbReference type="ARBA" id="ARBA00022692"/>
    </source>
</evidence>
<accession>A0A1H3TEA1</accession>
<gene>
    <name evidence="9" type="ORF">SAMN05216554_4145</name>
</gene>
<dbReference type="Pfam" id="PF12696">
    <property type="entry name" value="TraG-D_C"/>
    <property type="match status" value="1"/>
</dbReference>
<dbReference type="OrthoDB" id="226701at2"/>
<dbReference type="Gene3D" id="3.40.50.300">
    <property type="entry name" value="P-loop containing nucleotide triphosphate hydrolases"/>
    <property type="match status" value="1"/>
</dbReference>
<evidence type="ECO:0000259" key="8">
    <source>
        <dbReference type="Pfam" id="PF12696"/>
    </source>
</evidence>
<comment type="subcellular location">
    <subcellularLocation>
        <location evidence="1">Cell membrane</location>
        <topology evidence="1">Multi-pass membrane protein</topology>
    </subcellularLocation>
</comment>
<evidence type="ECO:0000256" key="7">
    <source>
        <dbReference type="SAM" id="Phobius"/>
    </source>
</evidence>
<evidence type="ECO:0000256" key="1">
    <source>
        <dbReference type="ARBA" id="ARBA00004651"/>
    </source>
</evidence>
<dbReference type="RefSeq" id="WP_092557417.1">
    <property type="nucleotide sequence ID" value="NZ_FNPZ01000005.1"/>
</dbReference>
<dbReference type="InterPro" id="IPR027417">
    <property type="entry name" value="P-loop_NTPase"/>
</dbReference>
<dbReference type="STRING" id="381665.SAMN05216554_4145"/>
<organism evidence="9 10">
    <name type="scientific">Herbiconiux ginsengi</name>
    <dbReference type="NCBI Taxonomy" id="381665"/>
    <lineage>
        <taxon>Bacteria</taxon>
        <taxon>Bacillati</taxon>
        <taxon>Actinomycetota</taxon>
        <taxon>Actinomycetes</taxon>
        <taxon>Micrococcales</taxon>
        <taxon>Microbacteriaceae</taxon>
        <taxon>Herbiconiux</taxon>
    </lineage>
</organism>
<dbReference type="SUPFAM" id="SSF52540">
    <property type="entry name" value="P-loop containing nucleoside triphosphate hydrolases"/>
    <property type="match status" value="1"/>
</dbReference>
<keyword evidence="2" id="KW-1003">Cell membrane</keyword>
<evidence type="ECO:0000256" key="5">
    <source>
        <dbReference type="ARBA" id="ARBA00023136"/>
    </source>
</evidence>
<dbReference type="EMBL" id="FNPZ01000005">
    <property type="protein sequence ID" value="SDZ48633.1"/>
    <property type="molecule type" value="Genomic_DNA"/>
</dbReference>
<evidence type="ECO:0000256" key="4">
    <source>
        <dbReference type="ARBA" id="ARBA00022989"/>
    </source>
</evidence>
<dbReference type="GO" id="GO:0005886">
    <property type="term" value="C:plasma membrane"/>
    <property type="evidence" value="ECO:0007669"/>
    <property type="project" value="UniProtKB-SubCell"/>
</dbReference>
<keyword evidence="10" id="KW-1185">Reference proteome</keyword>
<feature type="region of interest" description="Disordered" evidence="6">
    <location>
        <begin position="503"/>
        <end position="522"/>
    </location>
</feature>
<evidence type="ECO:0000313" key="10">
    <source>
        <dbReference type="Proteomes" id="UP000198891"/>
    </source>
</evidence>
<dbReference type="AlphaFoldDB" id="A0A1H3TEA1"/>
<reference evidence="9 10" key="1">
    <citation type="submission" date="2016-10" db="EMBL/GenBank/DDBJ databases">
        <authorList>
            <person name="de Groot N.N."/>
        </authorList>
    </citation>
    <scope>NUCLEOTIDE SEQUENCE [LARGE SCALE GENOMIC DNA]</scope>
    <source>
        <strain evidence="9 10">CGMCC 4.3491</strain>
    </source>
</reference>
<keyword evidence="5 7" id="KW-0472">Membrane</keyword>
<dbReference type="PANTHER" id="PTHR37937:SF1">
    <property type="entry name" value="CONJUGATIVE TRANSFER: DNA TRANSPORT"/>
    <property type="match status" value="1"/>
</dbReference>
<evidence type="ECO:0000256" key="2">
    <source>
        <dbReference type="ARBA" id="ARBA00022475"/>
    </source>
</evidence>
<sequence length="605" mass="65017">MSTSNRRRAPGLDGSTILLLVGLTLAVLVLGTVWAAVALGSKLDDVNPELTGDPFELFFGVLRGRVTWPGSATWIAVAAGVIILALGILLWVAIARARSRRTRVDEAAQFMGKGKDLASLSAKNARATAQRLGVDGWIGVTIGVTVVGRQRLYASAEDMIVMVAGPRVGKSTSYVIPAIIDAPGAVVTTSNKRDVVDATRDVRAANGSTVWVFDPQGIAREEPTWWWNPLSYVTDDTRAARLAAHFASSTLTGGSSENSSYFNRAGENLLAGFLLAAALDGRPITQTFTWTTRPGEIEPVKILERHGFNGMADAVAGEVNGEPKRRDSVYGTAAQMVDCLKIGKIVRWVTALGGDATADPRPQFSPEAFVRSEDTLYSLSMEGQGSAGPLVTALTAITVEAAEELATTQRGGRLKVPMLGVLDEAANVCRWRNLPDLYSHYGSRGIVLMTILQSWSQGVEVWGREGLRKLWSSSNVKIYGGGVAETEFLGELSQLVGDYDKHTSSTSVGRGHRSTSHQTHRERNLDISELSALPRGRAVVFASGSLATLVETLPWMRGPHAAMVQQSIAAHDPGGRGLQFVREFRERTAQQSSGDEAFEDVPHGR</sequence>
<evidence type="ECO:0000313" key="9">
    <source>
        <dbReference type="EMBL" id="SDZ48633.1"/>
    </source>
</evidence>
<keyword evidence="3 7" id="KW-0812">Transmembrane</keyword>
<dbReference type="CDD" id="cd01127">
    <property type="entry name" value="TrwB_TraG_TraD_VirD4"/>
    <property type="match status" value="1"/>
</dbReference>
<feature type="domain" description="TraD/TraG TraM recognition site" evidence="8">
    <location>
        <begin position="417"/>
        <end position="534"/>
    </location>
</feature>
<dbReference type="InterPro" id="IPR051539">
    <property type="entry name" value="T4SS-coupling_protein"/>
</dbReference>
<dbReference type="PANTHER" id="PTHR37937">
    <property type="entry name" value="CONJUGATIVE TRANSFER: DNA TRANSPORT"/>
    <property type="match status" value="1"/>
</dbReference>
<evidence type="ECO:0000256" key="6">
    <source>
        <dbReference type="SAM" id="MobiDB-lite"/>
    </source>
</evidence>
<dbReference type="InterPro" id="IPR032689">
    <property type="entry name" value="TraG-D_C"/>
</dbReference>
<feature type="transmembrane region" description="Helical" evidence="7">
    <location>
        <begin position="72"/>
        <end position="94"/>
    </location>
</feature>
<name>A0A1H3TEA1_9MICO</name>